<dbReference type="Gene3D" id="3.10.129.10">
    <property type="entry name" value="Hotdog Thioesterase"/>
    <property type="match status" value="2"/>
</dbReference>
<name>A0ABU4VQ23_9ACTN</name>
<evidence type="ECO:0000313" key="1">
    <source>
        <dbReference type="EMBL" id="MDX8153734.1"/>
    </source>
</evidence>
<comment type="caution">
    <text evidence="1">The sequence shown here is derived from an EMBL/GenBank/DDBJ whole genome shotgun (WGS) entry which is preliminary data.</text>
</comment>
<evidence type="ECO:0000313" key="2">
    <source>
        <dbReference type="Proteomes" id="UP001277761"/>
    </source>
</evidence>
<keyword evidence="2" id="KW-1185">Reference proteome</keyword>
<gene>
    <name evidence="1" type="ORF">SK069_19210</name>
</gene>
<dbReference type="Proteomes" id="UP001277761">
    <property type="component" value="Unassembled WGS sequence"/>
</dbReference>
<organism evidence="1 2">
    <name type="scientific">Patulibacter brassicae</name>
    <dbReference type="NCBI Taxonomy" id="1705717"/>
    <lineage>
        <taxon>Bacteria</taxon>
        <taxon>Bacillati</taxon>
        <taxon>Actinomycetota</taxon>
        <taxon>Thermoleophilia</taxon>
        <taxon>Solirubrobacterales</taxon>
        <taxon>Patulibacteraceae</taxon>
        <taxon>Patulibacter</taxon>
    </lineage>
</organism>
<dbReference type="CDD" id="cd03451">
    <property type="entry name" value="FkbR2"/>
    <property type="match status" value="1"/>
</dbReference>
<reference evidence="1 2" key="1">
    <citation type="submission" date="2023-11" db="EMBL/GenBank/DDBJ databases">
        <authorList>
            <person name="Xu M."/>
            <person name="Jiang T."/>
        </authorList>
    </citation>
    <scope>NUCLEOTIDE SEQUENCE [LARGE SCALE GENOMIC DNA]</scope>
    <source>
        <strain evidence="1 2">SD</strain>
    </source>
</reference>
<protein>
    <submittedName>
        <fullName evidence="1">MaoC family dehydratase</fullName>
    </submittedName>
</protein>
<dbReference type="RefSeq" id="WP_319955883.1">
    <property type="nucleotide sequence ID" value="NZ_JAXAVX010000019.1"/>
</dbReference>
<dbReference type="PANTHER" id="PTHR43664">
    <property type="entry name" value="MONOAMINE OXIDASE-RELATED"/>
    <property type="match status" value="1"/>
</dbReference>
<accession>A0ABU4VQ23</accession>
<dbReference type="PANTHER" id="PTHR43664:SF1">
    <property type="entry name" value="BETA-METHYLMALYL-COA DEHYDRATASE"/>
    <property type="match status" value="1"/>
</dbReference>
<dbReference type="SUPFAM" id="SSF54637">
    <property type="entry name" value="Thioesterase/thiol ester dehydrase-isomerase"/>
    <property type="match status" value="2"/>
</dbReference>
<proteinExistence type="predicted"/>
<dbReference type="InterPro" id="IPR052342">
    <property type="entry name" value="MCH/BMMD"/>
</dbReference>
<dbReference type="EMBL" id="JAXAVX010000019">
    <property type="protein sequence ID" value="MDX8153734.1"/>
    <property type="molecule type" value="Genomic_DNA"/>
</dbReference>
<dbReference type="InterPro" id="IPR029069">
    <property type="entry name" value="HotDog_dom_sf"/>
</dbReference>
<sequence length="344" mass="36805">MTTRIAVPPAPYFEDLEVGATVEDAPVVTLTEGTAAVHQSILGWRLRLALDRGLARAVTGEDGLLAHPSLVCDVAIGQSTAVTQRVRANLFYRGLVLLRPVRIGDALRTTTTVEALRENRRREGRPATGLAELHMRTVDQHDRPVLDFRRCAMLPLRPDAPPTGRQDAVDAVPEDLDEAALRAVTTGWDLAAFRAASPHGAHAADLREGERIEVVGGDVVSSAPELARLGMNVALVHHDRRGTGARPPRRLVYGGHTIGLAGAQLGRALPNLVTIVGWRRCDHVGPVFEDDTLRSVVTIGASTPLADGGALVELHVDVTADPLDDDAGGEPRHVLAWDLIGVMA</sequence>